<keyword evidence="3" id="KW-0479">Metal-binding</keyword>
<name>A0A5P2H8Z0_9BURK</name>
<comment type="cofactor">
    <cofactor evidence="1">
        <name>Zn(2+)</name>
        <dbReference type="ChEBI" id="CHEBI:29105"/>
    </cofactor>
</comment>
<dbReference type="Gene3D" id="3.20.20.70">
    <property type="entry name" value="Aldolase class I"/>
    <property type="match status" value="1"/>
</dbReference>
<gene>
    <name evidence="5" type="ORF">FOB72_18610</name>
</gene>
<dbReference type="InterPro" id="IPR013785">
    <property type="entry name" value="Aldolase_TIM"/>
</dbReference>
<dbReference type="PANTHER" id="PTHR37418">
    <property type="entry name" value="3-KETO-5-AMINOHEXANOATE CLEAVAGE ENZYME-RELATED"/>
    <property type="match status" value="1"/>
</dbReference>
<keyword evidence="4" id="KW-0862">Zinc</keyword>
<protein>
    <submittedName>
        <fullName evidence="5">3-keto-5-aminohexanoate cleavage protein</fullName>
    </submittedName>
</protein>
<keyword evidence="2" id="KW-0808">Transferase</keyword>
<dbReference type="AlphaFoldDB" id="A0A5P2H8Z0"/>
<sequence>MTLRRACYRTIIPSTSSPEPYNETATVTPTPKRSDARKVIISCAVTGSAHVPSMSPYLPLTPADIASQAIEAAQAGAAILHLHARNPVDGRPTPDPAVFREFVPEIVRETDAVINITTGGSTRMTLDERLAYPRVARPEMCSLNMGSMNFSLHPIAQKIDREDGWRFDWEKEYLEGMEDMIFRNTFRDIRNILTEFADHGTRFEFECYDVGHLYNLAHFMNLGLVKPPFFIQTVLGILGGLGPDPENLVVMRNTADRLFGRENYHFSVLGAGRHQMPLVTMAAILGGNVRVGLEDSVYLSKGVKARSNAEQVRKIRRVLEELSFEIATPDEAREMLGLKGAAAVTF</sequence>
<dbReference type="OrthoDB" id="9155960at2"/>
<dbReference type="EMBL" id="CP044067">
    <property type="protein sequence ID" value="QET04168.1"/>
    <property type="molecule type" value="Genomic_DNA"/>
</dbReference>
<evidence type="ECO:0000256" key="4">
    <source>
        <dbReference type="ARBA" id="ARBA00022833"/>
    </source>
</evidence>
<organism evidence="5 6">
    <name type="scientific">Cupriavidus pauculus</name>
    <dbReference type="NCBI Taxonomy" id="82633"/>
    <lineage>
        <taxon>Bacteria</taxon>
        <taxon>Pseudomonadati</taxon>
        <taxon>Pseudomonadota</taxon>
        <taxon>Betaproteobacteria</taxon>
        <taxon>Burkholderiales</taxon>
        <taxon>Burkholderiaceae</taxon>
        <taxon>Cupriavidus</taxon>
    </lineage>
</organism>
<dbReference type="InterPro" id="IPR008567">
    <property type="entry name" value="BKACE"/>
</dbReference>
<evidence type="ECO:0000313" key="6">
    <source>
        <dbReference type="Proteomes" id="UP000322822"/>
    </source>
</evidence>
<dbReference type="GO" id="GO:0046872">
    <property type="term" value="F:metal ion binding"/>
    <property type="evidence" value="ECO:0007669"/>
    <property type="project" value="UniProtKB-KW"/>
</dbReference>
<proteinExistence type="predicted"/>
<evidence type="ECO:0000256" key="1">
    <source>
        <dbReference type="ARBA" id="ARBA00001947"/>
    </source>
</evidence>
<evidence type="ECO:0000313" key="5">
    <source>
        <dbReference type="EMBL" id="QET04168.1"/>
    </source>
</evidence>
<evidence type="ECO:0000256" key="2">
    <source>
        <dbReference type="ARBA" id="ARBA00022679"/>
    </source>
</evidence>
<dbReference type="Proteomes" id="UP000322822">
    <property type="component" value="Chromosome 2"/>
</dbReference>
<reference evidence="5 6" key="1">
    <citation type="submission" date="2019-09" db="EMBL/GenBank/DDBJ databases">
        <title>FDA dAtabase for Regulatory Grade micrObial Sequences (FDA-ARGOS): Supporting development and validation of Infectious Disease Dx tests.</title>
        <authorList>
            <person name="Sciortino C."/>
            <person name="Tallon L."/>
            <person name="Sadzewicz L."/>
            <person name="Vavikolanu K."/>
            <person name="Mehta A."/>
            <person name="Aluvathingal J."/>
            <person name="Nadendla S."/>
            <person name="Nandy P."/>
            <person name="Geyer C."/>
            <person name="Yan Y."/>
            <person name="Sichtig H."/>
        </authorList>
    </citation>
    <scope>NUCLEOTIDE SEQUENCE [LARGE SCALE GENOMIC DNA]</scope>
    <source>
        <strain evidence="5 6">FDAARGOS_664</strain>
    </source>
</reference>
<evidence type="ECO:0000256" key="3">
    <source>
        <dbReference type="ARBA" id="ARBA00022723"/>
    </source>
</evidence>
<dbReference type="PANTHER" id="PTHR37418:SF2">
    <property type="entry name" value="3-KETO-5-AMINOHEXANOATE CLEAVAGE ENZYME"/>
    <property type="match status" value="1"/>
</dbReference>
<accession>A0A5P2H8Z0</accession>
<dbReference type="GO" id="GO:0043720">
    <property type="term" value="F:3-keto-5-aminohexanoate cleavage activity"/>
    <property type="evidence" value="ECO:0007669"/>
    <property type="project" value="InterPro"/>
</dbReference>
<dbReference type="Pfam" id="PF05853">
    <property type="entry name" value="BKACE"/>
    <property type="match status" value="1"/>
</dbReference>